<keyword evidence="1" id="KW-0812">Transmembrane</keyword>
<feature type="transmembrane region" description="Helical" evidence="1">
    <location>
        <begin position="52"/>
        <end position="84"/>
    </location>
</feature>
<protein>
    <submittedName>
        <fullName evidence="2">Flagellar basal body rod protein</fullName>
    </submittedName>
</protein>
<reference evidence="2" key="1">
    <citation type="submission" date="2019-11" db="EMBL/GenBank/DDBJ databases">
        <authorList>
            <person name="Li J."/>
        </authorList>
    </citation>
    <scope>NUCLEOTIDE SEQUENCE</scope>
    <source>
        <strain evidence="2">B6B</strain>
    </source>
</reference>
<dbReference type="OrthoDB" id="2971941at2"/>
<evidence type="ECO:0000313" key="2">
    <source>
        <dbReference type="EMBL" id="MRH44059.1"/>
    </source>
</evidence>
<evidence type="ECO:0000256" key="1">
    <source>
        <dbReference type="SAM" id="Phobius"/>
    </source>
</evidence>
<comment type="caution">
    <text evidence="2">The sequence shown here is derived from an EMBL/GenBank/DDBJ whole genome shotgun (WGS) entry which is preliminary data.</text>
</comment>
<keyword evidence="2" id="KW-0966">Cell projection</keyword>
<accession>A0A6A8DJX8</accession>
<keyword evidence="1" id="KW-1133">Transmembrane helix</keyword>
<organism evidence="2 3">
    <name type="scientific">Aquibacillus halophilus</name>
    <dbReference type="NCBI Taxonomy" id="930132"/>
    <lineage>
        <taxon>Bacteria</taxon>
        <taxon>Bacillati</taxon>
        <taxon>Bacillota</taxon>
        <taxon>Bacilli</taxon>
        <taxon>Bacillales</taxon>
        <taxon>Bacillaceae</taxon>
        <taxon>Aquibacillus</taxon>
    </lineage>
</organism>
<dbReference type="Proteomes" id="UP000799092">
    <property type="component" value="Unassembled WGS sequence"/>
</dbReference>
<name>A0A6A8DJX8_9BACI</name>
<dbReference type="EMBL" id="WJNG01000013">
    <property type="protein sequence ID" value="MRH44059.1"/>
    <property type="molecule type" value="Genomic_DNA"/>
</dbReference>
<keyword evidence="1" id="KW-0472">Membrane</keyword>
<keyword evidence="2" id="KW-0282">Flagellum</keyword>
<dbReference type="AlphaFoldDB" id="A0A6A8DJX8"/>
<keyword evidence="3" id="KW-1185">Reference proteome</keyword>
<sequence>MKTFLLLLLGATAAIIILANLGPMIILAVSLFITYYAVKKFILADSVVEKALWGFAILIVASMSLSNIPAFIGIASLVVLYYTYKKWKKDKQERYLDNELTNSDIEPWAN</sequence>
<keyword evidence="2" id="KW-0969">Cilium</keyword>
<dbReference type="RefSeq" id="WP_153737665.1">
    <property type="nucleotide sequence ID" value="NZ_WJNG01000013.1"/>
</dbReference>
<gene>
    <name evidence="2" type="ORF">GH741_15555</name>
</gene>
<evidence type="ECO:0000313" key="3">
    <source>
        <dbReference type="Proteomes" id="UP000799092"/>
    </source>
</evidence>
<proteinExistence type="predicted"/>